<dbReference type="EMBL" id="KL367487">
    <property type="protein sequence ID" value="KFD70447.1"/>
    <property type="molecule type" value="Genomic_DNA"/>
</dbReference>
<dbReference type="Gene3D" id="2.130.10.10">
    <property type="entry name" value="YVTN repeat-like/Quinoprotein amine dehydrogenase"/>
    <property type="match status" value="1"/>
</dbReference>
<evidence type="ECO:0000259" key="4">
    <source>
        <dbReference type="PROSITE" id="PS51004"/>
    </source>
</evidence>
<dbReference type="SUPFAM" id="SSF103575">
    <property type="entry name" value="Plexin repeat"/>
    <property type="match status" value="1"/>
</dbReference>
<dbReference type="InterPro" id="IPR001627">
    <property type="entry name" value="Semap_dom"/>
</dbReference>
<dbReference type="GO" id="GO:0005886">
    <property type="term" value="C:plasma membrane"/>
    <property type="evidence" value="ECO:0007669"/>
    <property type="project" value="TreeGrafter"/>
</dbReference>
<dbReference type="AlphaFoldDB" id="A0A085NLV1"/>
<feature type="domain" description="Sema" evidence="4">
    <location>
        <begin position="39"/>
        <end position="519"/>
    </location>
</feature>
<evidence type="ECO:0000313" key="5">
    <source>
        <dbReference type="EMBL" id="KFD70447.1"/>
    </source>
</evidence>
<reference evidence="5" key="1">
    <citation type="journal article" date="2014" name="Nat. Genet.">
        <title>Genome and transcriptome of the porcine whipworm Trichuris suis.</title>
        <authorList>
            <person name="Jex A.R."/>
            <person name="Nejsum P."/>
            <person name="Schwarz E.M."/>
            <person name="Hu L."/>
            <person name="Young N.D."/>
            <person name="Hall R.S."/>
            <person name="Korhonen P.K."/>
            <person name="Liao S."/>
            <person name="Thamsborg S."/>
            <person name="Xia J."/>
            <person name="Xu P."/>
            <person name="Wang S."/>
            <person name="Scheerlinck J.P."/>
            <person name="Hofmann A."/>
            <person name="Sternberg P.W."/>
            <person name="Wang J."/>
            <person name="Gasser R.B."/>
        </authorList>
    </citation>
    <scope>NUCLEOTIDE SEQUENCE [LARGE SCALE GENOMIC DNA]</scope>
    <source>
        <strain evidence="5">DCEP-RM93F</strain>
    </source>
</reference>
<keyword evidence="2" id="KW-0472">Membrane</keyword>
<protein>
    <recommendedName>
        <fullName evidence="4">Sema domain-containing protein</fullName>
    </recommendedName>
</protein>
<feature type="transmembrane region" description="Helical" evidence="2">
    <location>
        <begin position="648"/>
        <end position="671"/>
    </location>
</feature>
<proteinExistence type="predicted"/>
<evidence type="ECO:0000256" key="3">
    <source>
        <dbReference type="SAM" id="SignalP"/>
    </source>
</evidence>
<dbReference type="InterPro" id="IPR036352">
    <property type="entry name" value="Semap_dom_sf"/>
</dbReference>
<feature type="chain" id="PRO_5001795996" description="Sema domain-containing protein" evidence="3">
    <location>
        <begin position="38"/>
        <end position="767"/>
    </location>
</feature>
<dbReference type="InterPro" id="IPR015943">
    <property type="entry name" value="WD40/YVTN_repeat-like_dom_sf"/>
</dbReference>
<keyword evidence="2" id="KW-0812">Transmembrane</keyword>
<comment type="caution">
    <text evidence="1">Lacks conserved residue(s) required for the propagation of feature annotation.</text>
</comment>
<dbReference type="PANTHER" id="PTHR11036">
    <property type="entry name" value="SEMAPHORIN"/>
    <property type="match status" value="1"/>
</dbReference>
<dbReference type="Proteomes" id="UP000030758">
    <property type="component" value="Unassembled WGS sequence"/>
</dbReference>
<organism evidence="5">
    <name type="scientific">Trichuris suis</name>
    <name type="common">pig whipworm</name>
    <dbReference type="NCBI Taxonomy" id="68888"/>
    <lineage>
        <taxon>Eukaryota</taxon>
        <taxon>Metazoa</taxon>
        <taxon>Ecdysozoa</taxon>
        <taxon>Nematoda</taxon>
        <taxon>Enoplea</taxon>
        <taxon>Dorylaimia</taxon>
        <taxon>Trichinellida</taxon>
        <taxon>Trichuridae</taxon>
        <taxon>Trichuris</taxon>
    </lineage>
</organism>
<dbReference type="InterPro" id="IPR027231">
    <property type="entry name" value="Semaphorin"/>
</dbReference>
<dbReference type="GO" id="GO:0071526">
    <property type="term" value="P:semaphorin-plexin signaling pathway"/>
    <property type="evidence" value="ECO:0007669"/>
    <property type="project" value="TreeGrafter"/>
</dbReference>
<gene>
    <name evidence="5" type="ORF">M514_00948</name>
</gene>
<dbReference type="GO" id="GO:0030215">
    <property type="term" value="F:semaphorin receptor binding"/>
    <property type="evidence" value="ECO:0007669"/>
    <property type="project" value="InterPro"/>
</dbReference>
<keyword evidence="2" id="KW-1133">Transmembrane helix</keyword>
<evidence type="ECO:0000256" key="2">
    <source>
        <dbReference type="SAM" id="Phobius"/>
    </source>
</evidence>
<dbReference type="SMART" id="SM00630">
    <property type="entry name" value="Sema"/>
    <property type="match status" value="1"/>
</dbReference>
<name>A0A085NLV1_9BILA</name>
<accession>A0A085NLV1</accession>
<feature type="signal peptide" evidence="3">
    <location>
        <begin position="1"/>
        <end position="37"/>
    </location>
</feature>
<dbReference type="SUPFAM" id="SSF101912">
    <property type="entry name" value="Sema domain"/>
    <property type="match status" value="1"/>
</dbReference>
<sequence length="767" mass="85211">MLGYCHAIKHTTNPGVVRVQWLAILLALLCTVDPSYILNEEVAHQYIDATQIGVHFVGNRQQGESFKLLARQGKYLIIGSSNVLYNISAEDFSVKQTVKWMPTKADIEDCLMKGKQEADCQNYIRLYAKSTDGSSLICGTNAFKPLCRLYRFENGKDRVLKEYFAAGILPYDSHQNSSFFYSAETHELFSATTADFGGSDPLIYKTDLTKTDTMGLRTDRYNKNLLNEPNFVTSFAFDDFVYFWFREVSYEKPGSGKTMYARVARVCRNDRGTKKRDNWTSFVKARLNCSSPGEFPHYFDELVSTSEAVPLDSSLLQSKLIYGVFNSPSSILPSSAICAFKMDDVERTFALSDFKLLPTQTNGRMRARLFGSLSARPRTCVNDSRLLSEDVVSVMTSHPLVKDAVPGVSKFPLLVMLGSSGRFTQIAIDPQVTAADGREYDVMFIGTDNGKVLKVINTPISKGETKPILIEVVNVFAANSSVTGLYVQHFEASEGKMRSQSTSPKLIAMSNNEIRSLPLFHCPSVSDCWSCLNLQDPYCAWHVKKKICLGQASWKLSQHDSAASSKMILHAKNDCPTGRPGGTSGVNTYKLSQKDFMISGPPEDGMNFLNNASNGSVKSCPCSYVGERLFQNARYDAEAVKQDSRPEYFAIGIPITFVISSVIGFIVGYGCHLGKNQRKKNLSENKNQAKPGQQSVLALGPYNTTGKKRVVMKSCHYVMPTVVGMYDTVPRLSQTIIKRSELMANAIRPLTGCNTLPKPQLVKKVYV</sequence>
<dbReference type="GO" id="GO:0030335">
    <property type="term" value="P:positive regulation of cell migration"/>
    <property type="evidence" value="ECO:0007669"/>
    <property type="project" value="TreeGrafter"/>
</dbReference>
<dbReference type="PANTHER" id="PTHR11036:SF127">
    <property type="entry name" value="SEMAPHORIN-1A"/>
    <property type="match status" value="1"/>
</dbReference>
<dbReference type="GO" id="GO:0045499">
    <property type="term" value="F:chemorepellent activity"/>
    <property type="evidence" value="ECO:0007669"/>
    <property type="project" value="TreeGrafter"/>
</dbReference>
<keyword evidence="3" id="KW-0732">Signal</keyword>
<evidence type="ECO:0000256" key="1">
    <source>
        <dbReference type="PROSITE-ProRule" id="PRU00352"/>
    </source>
</evidence>
<dbReference type="GO" id="GO:0007411">
    <property type="term" value="P:axon guidance"/>
    <property type="evidence" value="ECO:0007669"/>
    <property type="project" value="TreeGrafter"/>
</dbReference>
<dbReference type="Gene3D" id="3.30.1680.10">
    <property type="entry name" value="ligand-binding face of the semaphorins, domain 2"/>
    <property type="match status" value="1"/>
</dbReference>
<dbReference type="Pfam" id="PF01403">
    <property type="entry name" value="Sema"/>
    <property type="match status" value="1"/>
</dbReference>
<dbReference type="PROSITE" id="PS51004">
    <property type="entry name" value="SEMA"/>
    <property type="match status" value="1"/>
</dbReference>